<dbReference type="STRING" id="684065.SAMN05421738_103151"/>
<evidence type="ECO:0000256" key="5">
    <source>
        <dbReference type="ARBA" id="ARBA00022723"/>
    </source>
</evidence>
<dbReference type="InterPro" id="IPR020565">
    <property type="entry name" value="ImidazoleglycerP_deHydtase_CS"/>
</dbReference>
<dbReference type="InterPro" id="IPR023214">
    <property type="entry name" value="HAD_sf"/>
</dbReference>
<dbReference type="CDD" id="cd07914">
    <property type="entry name" value="IGPD"/>
    <property type="match status" value="1"/>
</dbReference>
<dbReference type="InterPro" id="IPR000807">
    <property type="entry name" value="ImidazoleglycerolP_deHydtase"/>
</dbReference>
<evidence type="ECO:0000256" key="10">
    <source>
        <dbReference type="ARBA" id="ARBA00023268"/>
    </source>
</evidence>
<dbReference type="HAMAP" id="MF_00076">
    <property type="entry name" value="HisB"/>
    <property type="match status" value="1"/>
</dbReference>
<dbReference type="FunFam" id="3.30.230.40:FF:000001">
    <property type="entry name" value="Imidazoleglycerol-phosphate dehydratase HisB"/>
    <property type="match status" value="1"/>
</dbReference>
<dbReference type="InterPro" id="IPR038494">
    <property type="entry name" value="IGPD_sf"/>
</dbReference>
<proteinExistence type="inferred from homology"/>
<gene>
    <name evidence="12" type="primary">hisB</name>
    <name evidence="13" type="ORF">SAMN05421738_103151</name>
</gene>
<feature type="binding site" evidence="12">
    <location>
        <position position="32"/>
    </location>
    <ligand>
        <name>Mg(2+)</name>
        <dbReference type="ChEBI" id="CHEBI:18420"/>
    </ligand>
</feature>
<evidence type="ECO:0000313" key="14">
    <source>
        <dbReference type="Proteomes" id="UP000199149"/>
    </source>
</evidence>
<keyword evidence="4 12" id="KW-0028">Amino-acid biosynthesis</keyword>
<dbReference type="SUPFAM" id="SSF56784">
    <property type="entry name" value="HAD-like"/>
    <property type="match status" value="1"/>
</dbReference>
<sequence>MVMKNLFEVKSLKSLHLITYILNNMKKILFIDRDGTLILEPADYQVDSFEKLEFYPEAFTYMAKIAKELDYELVMVTNQDGLGTDAHPEELFWPIQNFIIKAFENEGVKFEDIYIDKTFARENAPTRKPETGLLTKYINNSDYDLANSYVIGDRITDIKLAQNLGSKGIFIANDEALGAEEISDNKDLNDAISLKTTSWKAIYEFLKLENRSASIERNTNETKIKIDLNLDGTGKSDISTGIHFFDHMLDQIARHGQMDLIIKVDGDLEVDEHHTIEDTAIALGEVFAQALGNKLGIERYGFTLPMDDCLAQAAIDFGGRNWLVWDADFKREMIGQMPTEMFYHFFKSFTDGAKANLNIKAEGTNEHHKIESIFKAFAKAIKVAVKRDPNKMILPSTKGML</sequence>
<dbReference type="GO" id="GO:0004401">
    <property type="term" value="F:histidinol-phosphatase activity"/>
    <property type="evidence" value="ECO:0007669"/>
    <property type="project" value="UniProtKB-UniRule"/>
</dbReference>
<dbReference type="SUPFAM" id="SSF54211">
    <property type="entry name" value="Ribosomal protein S5 domain 2-like"/>
    <property type="match status" value="2"/>
</dbReference>
<dbReference type="Pfam" id="PF13242">
    <property type="entry name" value="Hydrolase_like"/>
    <property type="match status" value="1"/>
</dbReference>
<feature type="binding site" evidence="12">
    <location>
        <position position="153"/>
    </location>
    <ligand>
        <name>Mg(2+)</name>
        <dbReference type="ChEBI" id="CHEBI:18420"/>
    </ligand>
</feature>
<dbReference type="EC" id="3.1.3.15" evidence="12"/>
<evidence type="ECO:0000256" key="8">
    <source>
        <dbReference type="ARBA" id="ARBA00023102"/>
    </source>
</evidence>
<keyword evidence="10 12" id="KW-0511">Multifunctional enzyme</keyword>
<dbReference type="NCBIfam" id="TIGR01656">
    <property type="entry name" value="Histidinol-ppas"/>
    <property type="match status" value="1"/>
</dbReference>
<evidence type="ECO:0000256" key="2">
    <source>
        <dbReference type="ARBA" id="ARBA00005047"/>
    </source>
</evidence>
<comment type="pathway">
    <text evidence="2 12">Amino-acid biosynthesis; L-histidine biosynthesis; L-histidine from 5-phospho-alpha-D-ribose 1-diphosphate: step 6/9.</text>
</comment>
<dbReference type="PROSITE" id="PS00954">
    <property type="entry name" value="IGP_DEHYDRATASE_1"/>
    <property type="match status" value="1"/>
</dbReference>
<dbReference type="PANTHER" id="PTHR23133:SF2">
    <property type="entry name" value="IMIDAZOLEGLYCEROL-PHOSPHATE DEHYDRATASE"/>
    <property type="match status" value="1"/>
</dbReference>
<dbReference type="GO" id="GO:0004424">
    <property type="term" value="F:imidazoleglycerol-phosphate dehydratase activity"/>
    <property type="evidence" value="ECO:0007669"/>
    <property type="project" value="UniProtKB-UniRule"/>
</dbReference>
<dbReference type="FunFam" id="3.30.230.40:FF:000003">
    <property type="entry name" value="Imidazoleglycerol-phosphate dehydratase HisB"/>
    <property type="match status" value="1"/>
</dbReference>
<keyword evidence="5 12" id="KW-0479">Metal-binding</keyword>
<evidence type="ECO:0000256" key="3">
    <source>
        <dbReference type="ARBA" id="ARBA00022490"/>
    </source>
</evidence>
<dbReference type="InterPro" id="IPR006549">
    <property type="entry name" value="HAD-SF_hydro_IIIA"/>
</dbReference>
<comment type="similarity">
    <text evidence="12">In the N-terminal section; belongs to the histidinol-phosphatase family.</text>
</comment>
<comment type="catalytic activity">
    <reaction evidence="11 12">
        <text>L-histidinol phosphate + H2O = L-histidinol + phosphate</text>
        <dbReference type="Rhea" id="RHEA:14465"/>
        <dbReference type="ChEBI" id="CHEBI:15377"/>
        <dbReference type="ChEBI" id="CHEBI:43474"/>
        <dbReference type="ChEBI" id="CHEBI:57699"/>
        <dbReference type="ChEBI" id="CHEBI:57980"/>
        <dbReference type="EC" id="3.1.3.15"/>
    </reaction>
</comment>
<feature type="active site" description="Proton donor" evidence="12">
    <location>
        <position position="34"/>
    </location>
</feature>
<comment type="subcellular location">
    <subcellularLocation>
        <location evidence="12">Cytoplasm</location>
    </subcellularLocation>
</comment>
<feature type="active site" description="Nucleophile" evidence="12">
    <location>
        <position position="32"/>
    </location>
</feature>
<dbReference type="GO" id="GO:0000105">
    <property type="term" value="P:L-histidine biosynthetic process"/>
    <property type="evidence" value="ECO:0007669"/>
    <property type="project" value="UniProtKB-UniRule"/>
</dbReference>
<keyword evidence="6 12" id="KW-0378">Hydrolase</keyword>
<dbReference type="HAMAP" id="MF_01022">
    <property type="entry name" value="Bifunc_HisB"/>
    <property type="match status" value="1"/>
</dbReference>
<keyword evidence="7 12" id="KW-0460">Magnesium</keyword>
<accession>A0A1I4UAR9</accession>
<comment type="cofactor">
    <cofactor evidence="1 12">
        <name>Mg(2+)</name>
        <dbReference type="ChEBI" id="CHEBI:18420"/>
    </cofactor>
</comment>
<feature type="region of interest" description="Histidinol-phosphatase" evidence="12">
    <location>
        <begin position="1"/>
        <end position="210"/>
    </location>
</feature>
<evidence type="ECO:0000256" key="7">
    <source>
        <dbReference type="ARBA" id="ARBA00022842"/>
    </source>
</evidence>
<evidence type="ECO:0000256" key="4">
    <source>
        <dbReference type="ARBA" id="ARBA00022605"/>
    </source>
</evidence>
<dbReference type="NCBIfam" id="TIGR01261">
    <property type="entry name" value="hisB_Nterm"/>
    <property type="match status" value="1"/>
</dbReference>
<keyword evidence="14" id="KW-1185">Reference proteome</keyword>
<dbReference type="EC" id="4.2.1.19" evidence="12"/>
<dbReference type="PROSITE" id="PS00955">
    <property type="entry name" value="IGP_DEHYDRATASE_2"/>
    <property type="match status" value="1"/>
</dbReference>
<keyword evidence="3 12" id="KW-0963">Cytoplasm</keyword>
<dbReference type="GO" id="GO:0046872">
    <property type="term" value="F:metal ion binding"/>
    <property type="evidence" value="ECO:0007669"/>
    <property type="project" value="UniProtKB-KW"/>
</dbReference>
<dbReference type="PANTHER" id="PTHR23133">
    <property type="entry name" value="IMIDAZOLEGLYCEROL-PHOSPHATE DEHYDRATASE HIS7"/>
    <property type="match status" value="1"/>
</dbReference>
<dbReference type="EMBL" id="FOUZ01000003">
    <property type="protein sequence ID" value="SFM85823.1"/>
    <property type="molecule type" value="Genomic_DNA"/>
</dbReference>
<keyword evidence="9 12" id="KW-0456">Lyase</keyword>
<dbReference type="InterPro" id="IPR020568">
    <property type="entry name" value="Ribosomal_Su5_D2-typ_SF"/>
</dbReference>
<dbReference type="Gene3D" id="3.40.50.1000">
    <property type="entry name" value="HAD superfamily/HAD-like"/>
    <property type="match status" value="1"/>
</dbReference>
<dbReference type="UniPathway" id="UPA00031">
    <property type="reaction ID" value="UER00011"/>
</dbReference>
<organism evidence="13 14">
    <name type="scientific">Algoriella xinjiangensis</name>
    <dbReference type="NCBI Taxonomy" id="684065"/>
    <lineage>
        <taxon>Bacteria</taxon>
        <taxon>Pseudomonadati</taxon>
        <taxon>Bacteroidota</taxon>
        <taxon>Flavobacteriia</taxon>
        <taxon>Flavobacteriales</taxon>
        <taxon>Weeksellaceae</taxon>
        <taxon>Algoriella</taxon>
    </lineage>
</organism>
<dbReference type="InterPro" id="IPR005954">
    <property type="entry name" value="HisB_N"/>
</dbReference>
<evidence type="ECO:0000256" key="1">
    <source>
        <dbReference type="ARBA" id="ARBA00001946"/>
    </source>
</evidence>
<evidence type="ECO:0000256" key="6">
    <source>
        <dbReference type="ARBA" id="ARBA00022801"/>
    </source>
</evidence>
<comment type="pathway">
    <text evidence="12">Amino-acid biosynthesis; L-histidine biosynthesis; L-histidine from 5-phospho-alpha-D-ribose 1-diphosphate: step 8/9.</text>
</comment>
<dbReference type="NCBIfam" id="NF002111">
    <property type="entry name" value="PRK00951.2-1"/>
    <property type="match status" value="1"/>
</dbReference>
<evidence type="ECO:0000256" key="9">
    <source>
        <dbReference type="ARBA" id="ARBA00023239"/>
    </source>
</evidence>
<name>A0A1I4UAR9_9FLAO</name>
<dbReference type="NCBIfam" id="NF003937">
    <property type="entry name" value="PRK05446.1"/>
    <property type="match status" value="1"/>
</dbReference>
<reference evidence="14" key="1">
    <citation type="submission" date="2016-10" db="EMBL/GenBank/DDBJ databases">
        <authorList>
            <person name="Varghese N."/>
            <person name="Submissions S."/>
        </authorList>
    </citation>
    <scope>NUCLEOTIDE SEQUENCE [LARGE SCALE GENOMIC DNA]</scope>
    <source>
        <strain evidence="14">XJ109</strain>
    </source>
</reference>
<evidence type="ECO:0000256" key="11">
    <source>
        <dbReference type="ARBA" id="ARBA00049158"/>
    </source>
</evidence>
<dbReference type="InterPro" id="IPR036412">
    <property type="entry name" value="HAD-like_sf"/>
</dbReference>
<dbReference type="AlphaFoldDB" id="A0A1I4UAR9"/>
<evidence type="ECO:0000256" key="12">
    <source>
        <dbReference type="HAMAP-Rule" id="MF_01022"/>
    </source>
</evidence>
<comment type="caution">
    <text evidence="12">Lacks conserved residue(s) required for the propagation of feature annotation.</text>
</comment>
<evidence type="ECO:0000313" key="13">
    <source>
        <dbReference type="EMBL" id="SFM85823.1"/>
    </source>
</evidence>
<feature type="binding site" evidence="12">
    <location>
        <position position="34"/>
    </location>
    <ligand>
        <name>Mg(2+)</name>
        <dbReference type="ChEBI" id="CHEBI:18420"/>
    </ligand>
</feature>
<dbReference type="Pfam" id="PF00475">
    <property type="entry name" value="IGPD"/>
    <property type="match status" value="1"/>
</dbReference>
<dbReference type="GO" id="GO:0005737">
    <property type="term" value="C:cytoplasm"/>
    <property type="evidence" value="ECO:0007669"/>
    <property type="project" value="UniProtKB-SubCell"/>
</dbReference>
<comment type="catalytic activity">
    <reaction evidence="12">
        <text>D-erythro-1-(imidazol-4-yl)glycerol 3-phosphate = 3-(imidazol-4-yl)-2-oxopropyl phosphate + H2O</text>
        <dbReference type="Rhea" id="RHEA:11040"/>
        <dbReference type="ChEBI" id="CHEBI:15377"/>
        <dbReference type="ChEBI" id="CHEBI:57766"/>
        <dbReference type="ChEBI" id="CHEBI:58278"/>
        <dbReference type="EC" id="4.2.1.19"/>
    </reaction>
</comment>
<dbReference type="Gene3D" id="3.30.230.40">
    <property type="entry name" value="Imidazole glycerol phosphate dehydratase, domain 1"/>
    <property type="match status" value="2"/>
</dbReference>
<feature type="region of interest" description="Imidazoleglycerol-phosphate dehydratase" evidence="12">
    <location>
        <begin position="211"/>
        <end position="401"/>
    </location>
</feature>
<dbReference type="Proteomes" id="UP000199149">
    <property type="component" value="Unassembled WGS sequence"/>
</dbReference>
<keyword evidence="8 12" id="KW-0368">Histidine biosynthesis</keyword>
<dbReference type="InterPro" id="IPR006543">
    <property type="entry name" value="Histidinol-phos"/>
</dbReference>
<protein>
    <recommendedName>
        <fullName evidence="12">Histidine biosynthesis bifunctional protein HisB</fullName>
    </recommendedName>
    <domain>
        <recommendedName>
            <fullName evidence="12">Histidinol-phosphatase</fullName>
            <ecNumber evidence="12">3.1.3.15</ecNumber>
        </recommendedName>
    </domain>
    <domain>
        <recommendedName>
            <fullName evidence="12">Imidazoleglycerol-phosphate dehydratase</fullName>
            <shortName evidence="12">IGPD</shortName>
            <ecNumber evidence="12">4.2.1.19</ecNumber>
        </recommendedName>
    </domain>
</protein>
<comment type="similarity">
    <text evidence="12">In the C-terminal section; belongs to the imidazoleglycerol-phosphate dehydratase family.</text>
</comment>
<dbReference type="InterPro" id="IPR020566">
    <property type="entry name" value="His_synth_bifunc_HisB"/>
</dbReference>
<dbReference type="NCBIfam" id="TIGR01662">
    <property type="entry name" value="HAD-SF-IIIA"/>
    <property type="match status" value="1"/>
</dbReference>